<keyword evidence="3" id="KW-1185">Reference proteome</keyword>
<accession>A0A4R6S8C4</accession>
<dbReference type="EMBL" id="SNXZ01000005">
    <property type="protein sequence ID" value="TDP95095.1"/>
    <property type="molecule type" value="Genomic_DNA"/>
</dbReference>
<feature type="chain" id="PRO_5020247056" evidence="1">
    <location>
        <begin position="26"/>
        <end position="114"/>
    </location>
</feature>
<dbReference type="RefSeq" id="WP_133852475.1">
    <property type="nucleotide sequence ID" value="NZ_SNXZ01000005.1"/>
</dbReference>
<dbReference type="OrthoDB" id="3696809at2"/>
<feature type="signal peptide" evidence="1">
    <location>
        <begin position="1"/>
        <end position="25"/>
    </location>
</feature>
<dbReference type="Pfam" id="PF03995">
    <property type="entry name" value="Inhibitor_I36"/>
    <property type="match status" value="1"/>
</dbReference>
<dbReference type="Proteomes" id="UP000295444">
    <property type="component" value="Unassembled WGS sequence"/>
</dbReference>
<keyword evidence="1" id="KW-0732">Signal</keyword>
<comment type="caution">
    <text evidence="2">The sequence shown here is derived from an EMBL/GenBank/DDBJ whole genome shotgun (WGS) entry which is preliminary data.</text>
</comment>
<dbReference type="AlphaFoldDB" id="A0A4R6S8C4"/>
<reference evidence="2 3" key="1">
    <citation type="submission" date="2019-03" db="EMBL/GenBank/DDBJ databases">
        <title>Genomic Encyclopedia of Type Strains, Phase IV (KMG-IV): sequencing the most valuable type-strain genomes for metagenomic binning, comparative biology and taxonomic classification.</title>
        <authorList>
            <person name="Goeker M."/>
        </authorList>
    </citation>
    <scope>NUCLEOTIDE SEQUENCE [LARGE SCALE GENOMIC DNA]</scope>
    <source>
        <strain evidence="2 3">DSM 45361</strain>
    </source>
</reference>
<organism evidence="2 3">
    <name type="scientific">Labedaea rhizosphaerae</name>
    <dbReference type="NCBI Taxonomy" id="598644"/>
    <lineage>
        <taxon>Bacteria</taxon>
        <taxon>Bacillati</taxon>
        <taxon>Actinomycetota</taxon>
        <taxon>Actinomycetes</taxon>
        <taxon>Pseudonocardiales</taxon>
        <taxon>Pseudonocardiaceae</taxon>
        <taxon>Labedaea</taxon>
    </lineage>
</organism>
<evidence type="ECO:0000313" key="2">
    <source>
        <dbReference type="EMBL" id="TDP95095.1"/>
    </source>
</evidence>
<evidence type="ECO:0000313" key="3">
    <source>
        <dbReference type="Proteomes" id="UP000295444"/>
    </source>
</evidence>
<proteinExistence type="predicted"/>
<name>A0A4R6S8C4_LABRH</name>
<evidence type="ECO:0000256" key="1">
    <source>
        <dbReference type="SAM" id="SignalP"/>
    </source>
</evidence>
<sequence>MIRHVVTLAAVVLGAGLASAMPAGAAGEHCQSGAYCLFSGTNYTGTSAVVASGLGCHAVSSLGFPVAHSAARGFGDSYALQLYADSSCRTLLGNVNSDVPNTSAAGYRLIPIPG</sequence>
<protein>
    <submittedName>
        <fullName evidence="2">Peptidase inhibitor family I36</fullName>
    </submittedName>
</protein>
<gene>
    <name evidence="2" type="ORF">EV186_105327</name>
</gene>